<dbReference type="InterPro" id="IPR007577">
    <property type="entry name" value="GlycoTrfase_DXD_sugar-bd_CS"/>
</dbReference>
<dbReference type="GO" id="GO:0016020">
    <property type="term" value="C:membrane"/>
    <property type="evidence" value="ECO:0007669"/>
    <property type="project" value="GOC"/>
</dbReference>
<evidence type="ECO:0000313" key="4">
    <source>
        <dbReference type="EMBL" id="SPQ96214.1"/>
    </source>
</evidence>
<evidence type="ECO:0000256" key="1">
    <source>
        <dbReference type="ARBA" id="ARBA00022679"/>
    </source>
</evidence>
<dbReference type="EMBL" id="OVEO01000005">
    <property type="protein sequence ID" value="SPQ96214.1"/>
    <property type="molecule type" value="Genomic_DNA"/>
</dbReference>
<dbReference type="PANTHER" id="PTHR32385:SF15">
    <property type="entry name" value="INOSITOL PHOSPHOCERAMIDE MANNOSYLTRANSFERASE 1"/>
    <property type="match status" value="1"/>
</dbReference>
<geneLocation type="mitochondrion" evidence="4"/>
<evidence type="ECO:0000313" key="6">
    <source>
        <dbReference type="Proteomes" id="UP000290189"/>
    </source>
</evidence>
<dbReference type="OrthoDB" id="3647at2759"/>
<dbReference type="Proteomes" id="UP000290189">
    <property type="component" value="Unassembled WGS sequence"/>
</dbReference>
<dbReference type="GO" id="GO:0051999">
    <property type="term" value="P:mannosyl-inositol phosphorylceramide biosynthetic process"/>
    <property type="evidence" value="ECO:0007669"/>
    <property type="project" value="TreeGrafter"/>
</dbReference>
<dbReference type="Gene3D" id="3.90.550.20">
    <property type="match status" value="1"/>
</dbReference>
<protein>
    <submittedName>
        <fullName evidence="3">Uncharacterized protein</fullName>
    </submittedName>
</protein>
<keyword evidence="2" id="KW-0812">Transmembrane</keyword>
<dbReference type="SUPFAM" id="SSF53448">
    <property type="entry name" value="Nucleotide-diphospho-sugar transferases"/>
    <property type="match status" value="1"/>
</dbReference>
<keyword evidence="2" id="KW-1133">Transmembrane helix</keyword>
<organism evidence="3 5">
    <name type="scientific">Plasmodiophora brassicae</name>
    <name type="common">Clubroot disease agent</name>
    <dbReference type="NCBI Taxonomy" id="37360"/>
    <lineage>
        <taxon>Eukaryota</taxon>
        <taxon>Sar</taxon>
        <taxon>Rhizaria</taxon>
        <taxon>Endomyxa</taxon>
        <taxon>Phytomyxea</taxon>
        <taxon>Plasmodiophorida</taxon>
        <taxon>Plasmodiophoridae</taxon>
        <taxon>Plasmodiophora</taxon>
    </lineage>
</organism>
<feature type="transmembrane region" description="Helical" evidence="2">
    <location>
        <begin position="68"/>
        <end position="89"/>
    </location>
</feature>
<proteinExistence type="predicted"/>
<reference evidence="3 5" key="1">
    <citation type="submission" date="2015-02" db="EMBL/GenBank/DDBJ databases">
        <authorList>
            <person name="Chooi Y.-H."/>
        </authorList>
    </citation>
    <scope>NUCLEOTIDE SEQUENCE [LARGE SCALE GENOMIC DNA]</scope>
    <source>
        <strain evidence="3">E3</strain>
    </source>
</reference>
<evidence type="ECO:0000313" key="5">
    <source>
        <dbReference type="Proteomes" id="UP000039324"/>
    </source>
</evidence>
<keyword evidence="4" id="KW-0496">Mitochondrion</keyword>
<dbReference type="Proteomes" id="UP000039324">
    <property type="component" value="Unassembled WGS sequence"/>
</dbReference>
<gene>
    <name evidence="3" type="ORF">PBRA_004102</name>
    <name evidence="4" type="ORF">PLBR_LOCUS3429</name>
</gene>
<dbReference type="GO" id="GO:0000030">
    <property type="term" value="F:mannosyltransferase activity"/>
    <property type="evidence" value="ECO:0007669"/>
    <property type="project" value="TreeGrafter"/>
</dbReference>
<name>A0A0G4IJC2_PLABS</name>
<feature type="transmembrane region" description="Helical" evidence="2">
    <location>
        <begin position="321"/>
        <end position="345"/>
    </location>
</feature>
<feature type="transmembrane region" description="Helical" evidence="2">
    <location>
        <begin position="251"/>
        <end position="273"/>
    </location>
</feature>
<reference evidence="4 6" key="2">
    <citation type="submission" date="2018-03" db="EMBL/GenBank/DDBJ databases">
        <authorList>
            <person name="Fogelqvist J."/>
        </authorList>
    </citation>
    <scope>NUCLEOTIDE SEQUENCE [LARGE SCALE GENOMIC DNA]</scope>
</reference>
<dbReference type="InterPro" id="IPR051706">
    <property type="entry name" value="Glycosyltransferase_domain"/>
</dbReference>
<dbReference type="Pfam" id="PF04488">
    <property type="entry name" value="Gly_transf_sug"/>
    <property type="match status" value="1"/>
</dbReference>
<evidence type="ECO:0000256" key="2">
    <source>
        <dbReference type="SAM" id="Phobius"/>
    </source>
</evidence>
<dbReference type="PANTHER" id="PTHR32385">
    <property type="entry name" value="MANNOSYL PHOSPHORYLINOSITOL CERAMIDE SYNTHASE"/>
    <property type="match status" value="1"/>
</dbReference>
<keyword evidence="1" id="KW-0808">Transferase</keyword>
<dbReference type="EMBL" id="CDSF01000013">
    <property type="protein sequence ID" value="CEO95336.1"/>
    <property type="molecule type" value="Genomic_DNA"/>
</dbReference>
<dbReference type="AlphaFoldDB" id="A0A0G4IJC2"/>
<dbReference type="InterPro" id="IPR029044">
    <property type="entry name" value="Nucleotide-diphossugar_trans"/>
</dbReference>
<accession>A0A0G4IJC2</accession>
<sequence>MLSPSIQSHGGPAMPKRVPSTMYTRPVKRIAVLIRACMEWRPVPIADAWRRATCRRNSKLPGTFVKSVVLPLVLVACLFAIVCVAYYVYVAWAPLDAPFAELSDTGRGTSRIPKIIHQVWKTDTIPDRWKEPADMVRRMNPDFEIRLWSDEEALKFLQRFYPEFAATYLSYQYDIQRADAIRYFLLHHYGGVYMDLDVGCRMPLSRLLNGTSAGFLAPVTSPLGFSNDVMASIPGHPLAQMLIDSLPLWNIWLFTKYPTVFVSTGPAFFSYYIGRYVRSLPRAESDMIGDATFAKIPERIYSQHTMFAHFDGNSWHGDDVVIFPIVFQILSALFAGYVLVKLAYVAKMAVRNLERNNKRSRNL</sequence>
<evidence type="ECO:0000313" key="3">
    <source>
        <dbReference type="EMBL" id="CEO95336.1"/>
    </source>
</evidence>
<keyword evidence="5" id="KW-1185">Reference proteome</keyword>
<keyword evidence="2" id="KW-0472">Membrane</keyword>